<dbReference type="Proteomes" id="UP000031599">
    <property type="component" value="Unassembled WGS sequence"/>
</dbReference>
<evidence type="ECO:0000313" key="2">
    <source>
        <dbReference type="EMBL" id="KIG17989.1"/>
    </source>
</evidence>
<comment type="caution">
    <text evidence="2">The sequence shown here is derived from an EMBL/GenBank/DDBJ whole genome shotgun (WGS) entry which is preliminary data.</text>
</comment>
<reference evidence="2 3" key="1">
    <citation type="submission" date="2014-12" db="EMBL/GenBank/DDBJ databases">
        <title>Genome assembly of Enhygromyxa salina DSM 15201.</title>
        <authorList>
            <person name="Sharma G."/>
            <person name="Subramanian S."/>
        </authorList>
    </citation>
    <scope>NUCLEOTIDE SEQUENCE [LARGE SCALE GENOMIC DNA]</scope>
    <source>
        <strain evidence="2 3">DSM 15201</strain>
    </source>
</reference>
<accession>A0A0C1ZKE8</accession>
<organism evidence="2 3">
    <name type="scientific">Enhygromyxa salina</name>
    <dbReference type="NCBI Taxonomy" id="215803"/>
    <lineage>
        <taxon>Bacteria</taxon>
        <taxon>Pseudomonadati</taxon>
        <taxon>Myxococcota</taxon>
        <taxon>Polyangia</taxon>
        <taxon>Nannocystales</taxon>
        <taxon>Nannocystaceae</taxon>
        <taxon>Enhygromyxa</taxon>
    </lineage>
</organism>
<evidence type="ECO:0000256" key="1">
    <source>
        <dbReference type="SAM" id="MobiDB-lite"/>
    </source>
</evidence>
<name>A0A0C1ZKE8_9BACT</name>
<gene>
    <name evidence="2" type="ORF">DB30_02204</name>
</gene>
<evidence type="ECO:0000313" key="3">
    <source>
        <dbReference type="Proteomes" id="UP000031599"/>
    </source>
</evidence>
<dbReference type="AlphaFoldDB" id="A0A0C1ZKE8"/>
<feature type="region of interest" description="Disordered" evidence="1">
    <location>
        <begin position="29"/>
        <end position="49"/>
    </location>
</feature>
<protein>
    <submittedName>
        <fullName evidence="2">Uncharacterized protein</fullName>
    </submittedName>
</protein>
<sequence length="49" mass="5445">MWLCASWVVGAVYGLADRPRTDWYGTMARPALEIPETQPRSQPGPIRSG</sequence>
<proteinExistence type="predicted"/>
<dbReference type="EMBL" id="JMCC02000016">
    <property type="protein sequence ID" value="KIG17989.1"/>
    <property type="molecule type" value="Genomic_DNA"/>
</dbReference>